<dbReference type="PANTHER" id="PTHR26451">
    <property type="entry name" value="G_PROTEIN_RECEP_F1_2 DOMAIN-CONTAINING PROTEIN"/>
    <property type="match status" value="1"/>
</dbReference>
<evidence type="ECO:0000256" key="5">
    <source>
        <dbReference type="ARBA" id="ARBA00023224"/>
    </source>
</evidence>
<dbReference type="SUPFAM" id="SSF81321">
    <property type="entry name" value="Family A G protein-coupled receptor-like"/>
    <property type="match status" value="1"/>
</dbReference>
<evidence type="ECO:0000256" key="2">
    <source>
        <dbReference type="ARBA" id="ARBA00022692"/>
    </source>
</evidence>
<feature type="non-terminal residue" evidence="7">
    <location>
        <position position="147"/>
    </location>
</feature>
<dbReference type="InterPro" id="IPR052921">
    <property type="entry name" value="GPCR1_Superfamily_Member"/>
</dbReference>
<evidence type="ECO:0000256" key="6">
    <source>
        <dbReference type="SAM" id="Phobius"/>
    </source>
</evidence>
<evidence type="ECO:0008006" key="9">
    <source>
        <dbReference type="Google" id="ProtNLM"/>
    </source>
</evidence>
<keyword evidence="2 6" id="KW-0812">Transmembrane</keyword>
<accession>A0A315UUX2</accession>
<dbReference type="GO" id="GO:0016020">
    <property type="term" value="C:membrane"/>
    <property type="evidence" value="ECO:0007669"/>
    <property type="project" value="UniProtKB-SubCell"/>
</dbReference>
<dbReference type="InterPro" id="IPR000725">
    <property type="entry name" value="Olfact_rcpt"/>
</dbReference>
<evidence type="ECO:0000256" key="1">
    <source>
        <dbReference type="ARBA" id="ARBA00004141"/>
    </source>
</evidence>
<comment type="caution">
    <text evidence="7">The sequence shown here is derived from an EMBL/GenBank/DDBJ whole genome shotgun (WGS) entry which is preliminary data.</text>
</comment>
<sequence length="147" mass="16262">MQMSKVSRLVVFSWFIPLLNIIVMISLNLSSGLCGNVIDRVFCVNYNVTKLLCSGATASNVYGLVYTFSVLLSLAALILYTYLKILKVCFSGSKQTRQKAVSTCLPHLASVLNFSFGSFFEILQSRPNWLGGSRSITQTSTNNIKMK</sequence>
<feature type="transmembrane region" description="Helical" evidence="6">
    <location>
        <begin position="9"/>
        <end position="27"/>
    </location>
</feature>
<name>A0A315UUX2_GAMAF</name>
<evidence type="ECO:0000256" key="4">
    <source>
        <dbReference type="ARBA" id="ARBA00023136"/>
    </source>
</evidence>
<dbReference type="Pfam" id="PF13853">
    <property type="entry name" value="7tm_4"/>
    <property type="match status" value="1"/>
</dbReference>
<dbReference type="EMBL" id="NHOQ01002702">
    <property type="protein sequence ID" value="PWA15459.1"/>
    <property type="molecule type" value="Genomic_DNA"/>
</dbReference>
<evidence type="ECO:0000313" key="8">
    <source>
        <dbReference type="Proteomes" id="UP000250572"/>
    </source>
</evidence>
<dbReference type="Proteomes" id="UP000250572">
    <property type="component" value="Unassembled WGS sequence"/>
</dbReference>
<keyword evidence="5" id="KW-0807">Transducer</keyword>
<gene>
    <name evidence="7" type="ORF">CCH79_00021061</name>
</gene>
<reference evidence="7 8" key="1">
    <citation type="journal article" date="2018" name="G3 (Bethesda)">
        <title>A High-Quality Reference Genome for the Invasive Mosquitofish Gambusia affinis Using a Chicago Library.</title>
        <authorList>
            <person name="Hoffberg S.L."/>
            <person name="Troendle N.J."/>
            <person name="Glenn T.C."/>
            <person name="Mahmud O."/>
            <person name="Louha S."/>
            <person name="Chalopin D."/>
            <person name="Bennetzen J.L."/>
            <person name="Mauricio R."/>
        </authorList>
    </citation>
    <scope>NUCLEOTIDE SEQUENCE [LARGE SCALE GENOMIC DNA]</scope>
    <source>
        <strain evidence="7">NE01/NJP1002.9</strain>
        <tissue evidence="7">Muscle</tissue>
    </source>
</reference>
<organism evidence="7 8">
    <name type="scientific">Gambusia affinis</name>
    <name type="common">Western mosquitofish</name>
    <name type="synonym">Heterandria affinis</name>
    <dbReference type="NCBI Taxonomy" id="33528"/>
    <lineage>
        <taxon>Eukaryota</taxon>
        <taxon>Metazoa</taxon>
        <taxon>Chordata</taxon>
        <taxon>Craniata</taxon>
        <taxon>Vertebrata</taxon>
        <taxon>Euteleostomi</taxon>
        <taxon>Actinopterygii</taxon>
        <taxon>Neopterygii</taxon>
        <taxon>Teleostei</taxon>
        <taxon>Neoteleostei</taxon>
        <taxon>Acanthomorphata</taxon>
        <taxon>Ovalentaria</taxon>
        <taxon>Atherinomorphae</taxon>
        <taxon>Cyprinodontiformes</taxon>
        <taxon>Poeciliidae</taxon>
        <taxon>Poeciliinae</taxon>
        <taxon>Gambusia</taxon>
    </lineage>
</organism>
<evidence type="ECO:0000313" key="7">
    <source>
        <dbReference type="EMBL" id="PWA15459.1"/>
    </source>
</evidence>
<feature type="transmembrane region" description="Helical" evidence="6">
    <location>
        <begin position="61"/>
        <end position="83"/>
    </location>
</feature>
<protein>
    <recommendedName>
        <fullName evidence="9">G-protein coupled receptors family 1 profile domain-containing protein</fullName>
    </recommendedName>
</protein>
<evidence type="ECO:0000256" key="3">
    <source>
        <dbReference type="ARBA" id="ARBA00022989"/>
    </source>
</evidence>
<dbReference type="GO" id="GO:0007186">
    <property type="term" value="P:G protein-coupled receptor signaling pathway"/>
    <property type="evidence" value="ECO:0007669"/>
    <property type="project" value="InterPro"/>
</dbReference>
<dbReference type="GO" id="GO:0004984">
    <property type="term" value="F:olfactory receptor activity"/>
    <property type="evidence" value="ECO:0007669"/>
    <property type="project" value="InterPro"/>
</dbReference>
<dbReference type="PANTHER" id="PTHR26451:SF885">
    <property type="entry name" value="OLFACTORY RECEPTOR"/>
    <property type="match status" value="1"/>
</dbReference>
<keyword evidence="4 6" id="KW-0472">Membrane</keyword>
<dbReference type="AlphaFoldDB" id="A0A315UUX2"/>
<proteinExistence type="predicted"/>
<keyword evidence="8" id="KW-1185">Reference proteome</keyword>
<keyword evidence="3 6" id="KW-1133">Transmembrane helix</keyword>
<comment type="subcellular location">
    <subcellularLocation>
        <location evidence="1">Membrane</location>
        <topology evidence="1">Multi-pass membrane protein</topology>
    </subcellularLocation>
</comment>
<dbReference type="GO" id="GO:0005549">
    <property type="term" value="F:odorant binding"/>
    <property type="evidence" value="ECO:0007669"/>
    <property type="project" value="TreeGrafter"/>
</dbReference>